<keyword evidence="3" id="KW-0255">Endonuclease</keyword>
<dbReference type="PANTHER" id="PTHR14859">
    <property type="entry name" value="CALCOFLUOR WHITE HYPERSENSITIVE PROTEIN PRECURSOR"/>
    <property type="match status" value="1"/>
</dbReference>
<dbReference type="InterPro" id="IPR005135">
    <property type="entry name" value="Endo/exonuclease/phosphatase"/>
</dbReference>
<evidence type="ECO:0000313" key="4">
    <source>
        <dbReference type="Proteomes" id="UP001597438"/>
    </source>
</evidence>
<dbReference type="PANTHER" id="PTHR14859:SF15">
    <property type="entry name" value="ENDONUCLEASE_EXONUCLEASE_PHOSPHATASE DOMAIN-CONTAINING PROTEIN"/>
    <property type="match status" value="1"/>
</dbReference>
<gene>
    <name evidence="3" type="ORF">ACFSYS_07270</name>
</gene>
<keyword evidence="3" id="KW-0378">Hydrolase</keyword>
<keyword evidence="4" id="KW-1185">Reference proteome</keyword>
<dbReference type="EMBL" id="JBHUOJ010000014">
    <property type="protein sequence ID" value="MFD2833086.1"/>
    <property type="molecule type" value="Genomic_DNA"/>
</dbReference>
<evidence type="ECO:0000259" key="2">
    <source>
        <dbReference type="Pfam" id="PF03372"/>
    </source>
</evidence>
<feature type="domain" description="Endonuclease/exonuclease/phosphatase" evidence="2">
    <location>
        <begin position="50"/>
        <end position="273"/>
    </location>
</feature>
<feature type="signal peptide" evidence="1">
    <location>
        <begin position="1"/>
        <end position="22"/>
    </location>
</feature>
<dbReference type="SUPFAM" id="SSF56219">
    <property type="entry name" value="DNase I-like"/>
    <property type="match status" value="1"/>
</dbReference>
<sequence length="284" mass="31137">MKKMIFNLLASIVFVLASSCSGSTSSSSSGSDSDDGEVPEEVVIETIKVMAYNIHHANPPSKPDVIDINAIINVIRNQNPDVVALQEVDVNTERSGPINQAEIIATGLNMNYYFGKAIDYDGGEYGVAILSKFPISETVINRLPTAAGTNGEPRILLTVKIQTSEGNEIRFGSTHLDAQSAPTNRLVQIQKIVNLAKNEELPFIIAGDFNALPESEVVGILDSHFDRTCRLCPFTIPANEPTRTIDYIAFNHPQQKFRVEEHKVVDESYASDHRPVTATIQILE</sequence>
<feature type="chain" id="PRO_5046401565" evidence="1">
    <location>
        <begin position="23"/>
        <end position="284"/>
    </location>
</feature>
<dbReference type="GO" id="GO:0004519">
    <property type="term" value="F:endonuclease activity"/>
    <property type="evidence" value="ECO:0007669"/>
    <property type="project" value="UniProtKB-KW"/>
</dbReference>
<keyword evidence="3" id="KW-0540">Nuclease</keyword>
<evidence type="ECO:0000313" key="3">
    <source>
        <dbReference type="EMBL" id="MFD2833086.1"/>
    </source>
</evidence>
<comment type="caution">
    <text evidence="3">The sequence shown here is derived from an EMBL/GenBank/DDBJ whole genome shotgun (WGS) entry which is preliminary data.</text>
</comment>
<organism evidence="3 4">
    <name type="scientific">Christiangramia antarctica</name>
    <dbReference type="NCBI Taxonomy" id="2058158"/>
    <lineage>
        <taxon>Bacteria</taxon>
        <taxon>Pseudomonadati</taxon>
        <taxon>Bacteroidota</taxon>
        <taxon>Flavobacteriia</taxon>
        <taxon>Flavobacteriales</taxon>
        <taxon>Flavobacteriaceae</taxon>
        <taxon>Christiangramia</taxon>
    </lineage>
</organism>
<dbReference type="Pfam" id="PF03372">
    <property type="entry name" value="Exo_endo_phos"/>
    <property type="match status" value="1"/>
</dbReference>
<dbReference type="InterPro" id="IPR051916">
    <property type="entry name" value="GPI-anchor_lipid_remodeler"/>
</dbReference>
<dbReference type="PROSITE" id="PS51257">
    <property type="entry name" value="PROKAR_LIPOPROTEIN"/>
    <property type="match status" value="1"/>
</dbReference>
<name>A0ABW5X263_9FLAO</name>
<dbReference type="Proteomes" id="UP001597438">
    <property type="component" value="Unassembled WGS sequence"/>
</dbReference>
<protein>
    <submittedName>
        <fullName evidence="3">Endonuclease/exonuclease/phosphatase family protein</fullName>
    </submittedName>
</protein>
<keyword evidence="1" id="KW-0732">Signal</keyword>
<dbReference type="Gene3D" id="3.60.10.10">
    <property type="entry name" value="Endonuclease/exonuclease/phosphatase"/>
    <property type="match status" value="1"/>
</dbReference>
<dbReference type="RefSeq" id="WP_251740434.1">
    <property type="nucleotide sequence ID" value="NZ_JBHUOJ010000014.1"/>
</dbReference>
<dbReference type="InterPro" id="IPR036691">
    <property type="entry name" value="Endo/exonu/phosph_ase_sf"/>
</dbReference>
<reference evidence="4" key="1">
    <citation type="journal article" date="2019" name="Int. J. Syst. Evol. Microbiol.">
        <title>The Global Catalogue of Microorganisms (GCM) 10K type strain sequencing project: providing services to taxonomists for standard genome sequencing and annotation.</title>
        <authorList>
            <consortium name="The Broad Institute Genomics Platform"/>
            <consortium name="The Broad Institute Genome Sequencing Center for Infectious Disease"/>
            <person name="Wu L."/>
            <person name="Ma J."/>
        </authorList>
    </citation>
    <scope>NUCLEOTIDE SEQUENCE [LARGE SCALE GENOMIC DNA]</scope>
    <source>
        <strain evidence="4">KCTC 52925</strain>
    </source>
</reference>
<evidence type="ECO:0000256" key="1">
    <source>
        <dbReference type="SAM" id="SignalP"/>
    </source>
</evidence>
<accession>A0ABW5X263</accession>
<proteinExistence type="predicted"/>